<dbReference type="PRINTS" id="PR00376">
    <property type="entry name" value="IL1BCENZYME"/>
</dbReference>
<organism evidence="9 10">
    <name type="scientific">Anabarilius grahami</name>
    <name type="common">Kanglang fish</name>
    <name type="synonym">Barilius grahami</name>
    <dbReference type="NCBI Taxonomy" id="495550"/>
    <lineage>
        <taxon>Eukaryota</taxon>
        <taxon>Metazoa</taxon>
        <taxon>Chordata</taxon>
        <taxon>Craniata</taxon>
        <taxon>Vertebrata</taxon>
        <taxon>Euteleostomi</taxon>
        <taxon>Actinopterygii</taxon>
        <taxon>Neopterygii</taxon>
        <taxon>Teleostei</taxon>
        <taxon>Ostariophysi</taxon>
        <taxon>Cypriniformes</taxon>
        <taxon>Xenocyprididae</taxon>
        <taxon>Xenocypridinae</taxon>
        <taxon>Xenocypridinae incertae sedis</taxon>
        <taxon>Anabarilius</taxon>
    </lineage>
</organism>
<keyword evidence="2" id="KW-0645">Protease</keyword>
<comment type="similarity">
    <text evidence="1 6">Belongs to the peptidase C14A family.</text>
</comment>
<reference evidence="9 10" key="1">
    <citation type="submission" date="2018-10" db="EMBL/GenBank/DDBJ databases">
        <title>Genome assembly for a Yunnan-Guizhou Plateau 3E fish, Anabarilius grahami (Regan), and its evolutionary and genetic applications.</title>
        <authorList>
            <person name="Jiang W."/>
        </authorList>
    </citation>
    <scope>NUCLEOTIDE SEQUENCE [LARGE SCALE GENOMIC DNA]</scope>
    <source>
        <strain evidence="9">AG-KIZ</strain>
        <tissue evidence="9">Muscle</tissue>
    </source>
</reference>
<dbReference type="InterPro" id="IPR033139">
    <property type="entry name" value="Caspase_cys_AS"/>
</dbReference>
<keyword evidence="10" id="KW-1185">Reference proteome</keyword>
<keyword evidence="3" id="KW-0378">Hydrolase</keyword>
<protein>
    <submittedName>
        <fullName evidence="9">Caspase-1</fullName>
    </submittedName>
</protein>
<dbReference type="SMART" id="SM00115">
    <property type="entry name" value="CASc"/>
    <property type="match status" value="1"/>
</dbReference>
<dbReference type="InterPro" id="IPR029030">
    <property type="entry name" value="Caspase-like_dom_sf"/>
</dbReference>
<dbReference type="GO" id="GO:0097169">
    <property type="term" value="C:AIM2 inflammasome complex"/>
    <property type="evidence" value="ECO:0007669"/>
    <property type="project" value="TreeGrafter"/>
</dbReference>
<dbReference type="PROSITE" id="PS50207">
    <property type="entry name" value="CASPASE_P10"/>
    <property type="match status" value="1"/>
</dbReference>
<dbReference type="InterPro" id="IPR015917">
    <property type="entry name" value="Pept_C14A"/>
</dbReference>
<evidence type="ECO:0000256" key="1">
    <source>
        <dbReference type="ARBA" id="ARBA00010134"/>
    </source>
</evidence>
<dbReference type="PANTHER" id="PTHR47901">
    <property type="entry name" value="CASPASE RECRUITMENT DOMAIN-CONTAINING PROTEIN 18"/>
    <property type="match status" value="1"/>
</dbReference>
<dbReference type="InterPro" id="IPR016129">
    <property type="entry name" value="Caspase_his_AS"/>
</dbReference>
<accession>A0A3N0Z0A4</accession>
<dbReference type="PROSITE" id="PS01122">
    <property type="entry name" value="CASPASE_CYS"/>
    <property type="match status" value="1"/>
</dbReference>
<evidence type="ECO:0000259" key="8">
    <source>
        <dbReference type="PROSITE" id="PS50208"/>
    </source>
</evidence>
<dbReference type="GO" id="GO:0050727">
    <property type="term" value="P:regulation of inflammatory response"/>
    <property type="evidence" value="ECO:0007669"/>
    <property type="project" value="TreeGrafter"/>
</dbReference>
<dbReference type="InterPro" id="IPR011600">
    <property type="entry name" value="Pept_C14_caspase"/>
</dbReference>
<keyword evidence="5" id="KW-0865">Zymogen</keyword>
<dbReference type="SUPFAM" id="SSF47986">
    <property type="entry name" value="DEATH domain"/>
    <property type="match status" value="1"/>
</dbReference>
<comment type="caution">
    <text evidence="9">The sequence shown here is derived from an EMBL/GenBank/DDBJ whole genome shotgun (WGS) entry which is preliminary data.</text>
</comment>
<feature type="domain" description="Caspase family p10" evidence="7">
    <location>
        <begin position="151"/>
        <end position="240"/>
    </location>
</feature>
<dbReference type="EMBL" id="RJVU01017965">
    <property type="protein sequence ID" value="ROL51987.1"/>
    <property type="molecule type" value="Genomic_DNA"/>
</dbReference>
<dbReference type="Pfam" id="PF02758">
    <property type="entry name" value="PYRIN"/>
    <property type="match status" value="1"/>
</dbReference>
<dbReference type="InterPro" id="IPR004020">
    <property type="entry name" value="DAPIN"/>
</dbReference>
<dbReference type="GO" id="GO:0072557">
    <property type="term" value="C:IPAF inflammasome complex"/>
    <property type="evidence" value="ECO:0007669"/>
    <property type="project" value="TreeGrafter"/>
</dbReference>
<dbReference type="Proteomes" id="UP000281406">
    <property type="component" value="Unassembled WGS sequence"/>
</dbReference>
<keyword evidence="4" id="KW-0788">Thiol protease</keyword>
<dbReference type="GO" id="GO:0004197">
    <property type="term" value="F:cysteine-type endopeptidase activity"/>
    <property type="evidence" value="ECO:0007669"/>
    <property type="project" value="InterPro"/>
</dbReference>
<evidence type="ECO:0000313" key="9">
    <source>
        <dbReference type="EMBL" id="ROL51987.1"/>
    </source>
</evidence>
<dbReference type="Gene3D" id="3.30.70.1470">
    <property type="entry name" value="Caspase-like"/>
    <property type="match status" value="1"/>
</dbReference>
<dbReference type="PROSITE" id="PS01121">
    <property type="entry name" value="CASPASE_HIS"/>
    <property type="match status" value="1"/>
</dbReference>
<dbReference type="Gene3D" id="3.40.50.1460">
    <property type="match status" value="1"/>
</dbReference>
<dbReference type="InterPro" id="IPR001309">
    <property type="entry name" value="Pept_C14_p20"/>
</dbReference>
<evidence type="ECO:0000313" key="10">
    <source>
        <dbReference type="Proteomes" id="UP000281406"/>
    </source>
</evidence>
<dbReference type="InterPro" id="IPR011029">
    <property type="entry name" value="DEATH-like_dom_sf"/>
</dbReference>
<dbReference type="PANTHER" id="PTHR47901:SF3">
    <property type="entry name" value="CASPASE-1"/>
    <property type="match status" value="1"/>
</dbReference>
<dbReference type="GO" id="GO:0072559">
    <property type="term" value="C:NLRP3 inflammasome complex"/>
    <property type="evidence" value="ECO:0007669"/>
    <property type="project" value="TreeGrafter"/>
</dbReference>
<evidence type="ECO:0000256" key="3">
    <source>
        <dbReference type="ARBA" id="ARBA00022801"/>
    </source>
</evidence>
<evidence type="ECO:0000256" key="4">
    <source>
        <dbReference type="ARBA" id="ARBA00022807"/>
    </source>
</evidence>
<evidence type="ECO:0000259" key="7">
    <source>
        <dbReference type="PROSITE" id="PS50207"/>
    </source>
</evidence>
<evidence type="ECO:0000256" key="2">
    <source>
        <dbReference type="ARBA" id="ARBA00022670"/>
    </source>
</evidence>
<feature type="domain" description="Caspase family p20" evidence="8">
    <location>
        <begin position="63"/>
        <end position="143"/>
    </location>
</feature>
<dbReference type="InterPro" id="IPR002138">
    <property type="entry name" value="Pept_C14_p10"/>
</dbReference>
<gene>
    <name evidence="9" type="ORF">DPX16_23479</name>
</gene>
<evidence type="ECO:0000256" key="5">
    <source>
        <dbReference type="ARBA" id="ARBA00023145"/>
    </source>
</evidence>
<proteinExistence type="inferred from homology"/>
<evidence type="ECO:0000256" key="6">
    <source>
        <dbReference type="RuleBase" id="RU003971"/>
    </source>
</evidence>
<dbReference type="GO" id="GO:0006508">
    <property type="term" value="P:proteolysis"/>
    <property type="evidence" value="ECO:0007669"/>
    <property type="project" value="UniProtKB-KW"/>
</dbReference>
<sequence>MTKDIEPIPRARLQTTVRHDVVDRMVQQYSANAGNIAVKVLQNMKQNDLAIDLEQKLKEAATVKNFAALPHHEDSDSTFVVIMSHGKRIENKDAIAGVNYHKDLNPDDYFFVDDIFTRLNSEKCPALIDKPKVILIQACRGENSGAVEIQSDAAVHIEKDFVSFKSTLPDIVAYRNSVNGSYFICYILEVFCDWAHSDEIKELFRKVTSCMENDTRLSISGKLMPCVDRMTLPKKLYLFPGL</sequence>
<dbReference type="OrthoDB" id="6097640at2759"/>
<dbReference type="AlphaFoldDB" id="A0A3N0Z0A4"/>
<dbReference type="InterPro" id="IPR002398">
    <property type="entry name" value="Pept_C14"/>
</dbReference>
<dbReference type="SUPFAM" id="SSF52129">
    <property type="entry name" value="Caspase-like"/>
    <property type="match status" value="1"/>
</dbReference>
<dbReference type="PROSITE" id="PS50208">
    <property type="entry name" value="CASPASE_P20"/>
    <property type="match status" value="1"/>
</dbReference>
<name>A0A3N0Z0A4_ANAGA</name>
<dbReference type="Pfam" id="PF00656">
    <property type="entry name" value="Peptidase_C14"/>
    <property type="match status" value="1"/>
</dbReference>